<protein>
    <submittedName>
        <fullName evidence="1">Uncharacterized protein</fullName>
    </submittedName>
</protein>
<reference evidence="1 2" key="1">
    <citation type="submission" date="2016-10" db="EMBL/GenBank/DDBJ databases">
        <authorList>
            <person name="de Groot N.N."/>
        </authorList>
    </citation>
    <scope>NUCLEOTIDE SEQUENCE [LARGE SCALE GENOMIC DNA]</scope>
    <source>
        <strain evidence="1 2">DSM 19886</strain>
    </source>
</reference>
<gene>
    <name evidence="1" type="ORF">SAMN04488514_101471</name>
</gene>
<proteinExistence type="predicted"/>
<dbReference type="AlphaFoldDB" id="A0A1G9JA02"/>
<keyword evidence="2" id="KW-1185">Reference proteome</keyword>
<evidence type="ECO:0000313" key="2">
    <source>
        <dbReference type="Proteomes" id="UP000199440"/>
    </source>
</evidence>
<accession>A0A1G9JA02</accession>
<dbReference type="Proteomes" id="UP000199440">
    <property type="component" value="Unassembled WGS sequence"/>
</dbReference>
<organism evidence="1 2">
    <name type="scientific">Kriegella aquimaris</name>
    <dbReference type="NCBI Taxonomy" id="192904"/>
    <lineage>
        <taxon>Bacteria</taxon>
        <taxon>Pseudomonadati</taxon>
        <taxon>Bacteroidota</taxon>
        <taxon>Flavobacteriia</taxon>
        <taxon>Flavobacteriales</taxon>
        <taxon>Flavobacteriaceae</taxon>
        <taxon>Kriegella</taxon>
    </lineage>
</organism>
<name>A0A1G9JA02_9FLAO</name>
<dbReference type="STRING" id="192904.SAMN04488514_101471"/>
<sequence length="52" mass="6054">MKSLHKDFLEVNPKIGRNQLFYILIENELLVKKNMLPEPPIRITGSTRMVTS</sequence>
<evidence type="ECO:0000313" key="1">
    <source>
        <dbReference type="EMBL" id="SDL34389.1"/>
    </source>
</evidence>
<dbReference type="EMBL" id="FNGV01000001">
    <property type="protein sequence ID" value="SDL34389.1"/>
    <property type="molecule type" value="Genomic_DNA"/>
</dbReference>